<evidence type="ECO:0000313" key="1">
    <source>
        <dbReference type="EMBL" id="HFH29544.1"/>
    </source>
</evidence>
<protein>
    <submittedName>
        <fullName evidence="1">Glycosyl transferase family 8</fullName>
    </submittedName>
</protein>
<dbReference type="InterPro" id="IPR029044">
    <property type="entry name" value="Nucleotide-diphossugar_trans"/>
</dbReference>
<reference evidence="1" key="1">
    <citation type="journal article" date="2020" name="mSystems">
        <title>Genome- and Community-Level Interaction Insights into Carbon Utilization and Element Cycling Functions of Hydrothermarchaeota in Hydrothermal Sediment.</title>
        <authorList>
            <person name="Zhou Z."/>
            <person name="Liu Y."/>
            <person name="Xu W."/>
            <person name="Pan J."/>
            <person name="Luo Z.H."/>
            <person name="Li M."/>
        </authorList>
    </citation>
    <scope>NUCLEOTIDE SEQUENCE [LARGE SCALE GENOMIC DNA]</scope>
    <source>
        <strain evidence="1">SpSt-503</strain>
    </source>
</reference>
<gene>
    <name evidence="1" type="ORF">ENS59_08545</name>
</gene>
<name>A0A7C3IHF3_9SPIR</name>
<comment type="caution">
    <text evidence="1">The sequence shown here is derived from an EMBL/GenBank/DDBJ whole genome shotgun (WGS) entry which is preliminary data.</text>
</comment>
<dbReference type="Gene3D" id="3.90.550.10">
    <property type="entry name" value="Spore Coat Polysaccharide Biosynthesis Protein SpsA, Chain A"/>
    <property type="match status" value="1"/>
</dbReference>
<dbReference type="AlphaFoldDB" id="A0A7C3IHF3"/>
<dbReference type="EMBL" id="DSVL01000263">
    <property type="protein sequence ID" value="HFH29544.1"/>
    <property type="molecule type" value="Genomic_DNA"/>
</dbReference>
<dbReference type="SUPFAM" id="SSF53448">
    <property type="entry name" value="Nucleotide-diphospho-sugar transferases"/>
    <property type="match status" value="1"/>
</dbReference>
<sequence>MKTNIIVTASDKKYGDFLIEHWYASIKANVDLEHIDVAVLDYGLSVAQRFYLQSHGVIVRSCERDGHVTSIRYRDMSYLLQEHPEYEQIMLCDSGDIIFQADMSPLFFENTDQFRAVCEDYKPLFSIFISNDFFDPDDKERLLTCFVKNPMINGGLVIGPRQKMLGLCDEMNKTIKDKSRFGPDQIVLNGYLYDKGFFRLDSIYNYVIATAREGIAIKNGVFYTGAGRLIAVVHNAGNVGTFRPIEHFGFGPSHNVLKDDVYRTLRALYESTEGLFKTQELFLDSQRRFRIAVRKFIKEMKIQVPR</sequence>
<proteinExistence type="predicted"/>
<dbReference type="GO" id="GO:0016740">
    <property type="term" value="F:transferase activity"/>
    <property type="evidence" value="ECO:0007669"/>
    <property type="project" value="UniProtKB-KW"/>
</dbReference>
<organism evidence="1">
    <name type="scientific">Gracilinema caldarium</name>
    <dbReference type="NCBI Taxonomy" id="215591"/>
    <lineage>
        <taxon>Bacteria</taxon>
        <taxon>Pseudomonadati</taxon>
        <taxon>Spirochaetota</taxon>
        <taxon>Spirochaetia</taxon>
        <taxon>Spirochaetales</taxon>
        <taxon>Breznakiellaceae</taxon>
        <taxon>Gracilinema</taxon>
    </lineage>
</organism>
<accession>A0A7C3IHF3</accession>
<keyword evidence="1" id="KW-0808">Transferase</keyword>